<dbReference type="CDD" id="cd01425">
    <property type="entry name" value="RPS2"/>
    <property type="match status" value="1"/>
</dbReference>
<dbReference type="Gene3D" id="1.10.287.610">
    <property type="entry name" value="Helix hairpin bin"/>
    <property type="match status" value="1"/>
</dbReference>
<keyword evidence="2 5" id="KW-0689">Ribosomal protein</keyword>
<sequence>MIWTDEADRELKVADALQDEIQALMKAGAHIGHVKSKTHPAMRPFIFTTRNNIEIIDVLKTAEYLAKAETFLRSVAARGGMALWVGTKPSARQAVEGAAAATNMPHVTGRWIGGLLTNFRVISRQVAEMEDIEKRKANRDLEKYTKQERARIDDKYQSLLKVYGGLRLLRRLPDAVIIIDTVHDHIAVGEARRMKIPIVALVDTNTDPRPIQYPVPSNDDVRLAVQYMTHRMAEALKLGVEEATRAAATAKAEKDKAEAATAEEKTP</sequence>
<dbReference type="PANTHER" id="PTHR12534:SF0">
    <property type="entry name" value="SMALL RIBOSOMAL SUBUNIT PROTEIN US2M"/>
    <property type="match status" value="1"/>
</dbReference>
<name>A0A931SDQ2_9BACT</name>
<dbReference type="PANTHER" id="PTHR12534">
    <property type="entry name" value="30S RIBOSOMAL PROTEIN S2 PROKARYOTIC AND ORGANELLAR"/>
    <property type="match status" value="1"/>
</dbReference>
<dbReference type="EMBL" id="JACOZA010000080">
    <property type="protein sequence ID" value="MBI2097100.1"/>
    <property type="molecule type" value="Genomic_DNA"/>
</dbReference>
<evidence type="ECO:0000313" key="9">
    <source>
        <dbReference type="Proteomes" id="UP000724148"/>
    </source>
</evidence>
<comment type="caution">
    <text evidence="8">The sequence shown here is derived from an EMBL/GenBank/DDBJ whole genome shotgun (WGS) entry which is preliminary data.</text>
</comment>
<dbReference type="InterPro" id="IPR005706">
    <property type="entry name" value="Ribosomal_uS2_bac/mit/plastid"/>
</dbReference>
<evidence type="ECO:0000256" key="1">
    <source>
        <dbReference type="ARBA" id="ARBA00006242"/>
    </source>
</evidence>
<dbReference type="Pfam" id="PF00318">
    <property type="entry name" value="Ribosomal_S2"/>
    <property type="match status" value="1"/>
</dbReference>
<dbReference type="GO" id="GO:0022627">
    <property type="term" value="C:cytosolic small ribosomal subunit"/>
    <property type="evidence" value="ECO:0007669"/>
    <property type="project" value="TreeGrafter"/>
</dbReference>
<feature type="region of interest" description="Disordered" evidence="7">
    <location>
        <begin position="247"/>
        <end position="267"/>
    </location>
</feature>
<dbReference type="NCBIfam" id="TIGR01011">
    <property type="entry name" value="rpsB_bact"/>
    <property type="match status" value="1"/>
</dbReference>
<dbReference type="AlphaFoldDB" id="A0A931SDQ2"/>
<gene>
    <name evidence="5 8" type="primary">rpsB</name>
    <name evidence="8" type="ORF">HYT40_03070</name>
</gene>
<comment type="similarity">
    <text evidence="1 5 6">Belongs to the universal ribosomal protein uS2 family.</text>
</comment>
<protein>
    <recommendedName>
        <fullName evidence="4 5">Small ribosomal subunit protein uS2</fullName>
    </recommendedName>
</protein>
<dbReference type="Gene3D" id="3.40.50.10490">
    <property type="entry name" value="Glucose-6-phosphate isomerase like protein, domain 1"/>
    <property type="match status" value="1"/>
</dbReference>
<dbReference type="InterPro" id="IPR023591">
    <property type="entry name" value="Ribosomal_uS2_flav_dom_sf"/>
</dbReference>
<feature type="compositionally biased region" description="Basic and acidic residues" evidence="7">
    <location>
        <begin position="251"/>
        <end position="267"/>
    </location>
</feature>
<evidence type="ECO:0000313" key="8">
    <source>
        <dbReference type="EMBL" id="MBI2097100.1"/>
    </source>
</evidence>
<evidence type="ECO:0000256" key="6">
    <source>
        <dbReference type="RuleBase" id="RU003631"/>
    </source>
</evidence>
<dbReference type="HAMAP" id="MF_00291_B">
    <property type="entry name" value="Ribosomal_uS2_B"/>
    <property type="match status" value="1"/>
</dbReference>
<evidence type="ECO:0000256" key="2">
    <source>
        <dbReference type="ARBA" id="ARBA00022980"/>
    </source>
</evidence>
<evidence type="ECO:0000256" key="4">
    <source>
        <dbReference type="ARBA" id="ARBA00035256"/>
    </source>
</evidence>
<keyword evidence="3 5" id="KW-0687">Ribonucleoprotein</keyword>
<proteinExistence type="inferred from homology"/>
<evidence type="ECO:0000256" key="5">
    <source>
        <dbReference type="HAMAP-Rule" id="MF_00291"/>
    </source>
</evidence>
<dbReference type="PRINTS" id="PR00395">
    <property type="entry name" value="RIBOSOMALS2"/>
</dbReference>
<dbReference type="Proteomes" id="UP000724148">
    <property type="component" value="Unassembled WGS sequence"/>
</dbReference>
<dbReference type="GO" id="GO:0003735">
    <property type="term" value="F:structural constituent of ribosome"/>
    <property type="evidence" value="ECO:0007669"/>
    <property type="project" value="InterPro"/>
</dbReference>
<dbReference type="PROSITE" id="PS00963">
    <property type="entry name" value="RIBOSOMAL_S2_2"/>
    <property type="match status" value="1"/>
</dbReference>
<accession>A0A931SDQ2</accession>
<dbReference type="GO" id="GO:0006412">
    <property type="term" value="P:translation"/>
    <property type="evidence" value="ECO:0007669"/>
    <property type="project" value="UniProtKB-UniRule"/>
</dbReference>
<dbReference type="InterPro" id="IPR001865">
    <property type="entry name" value="Ribosomal_uS2"/>
</dbReference>
<dbReference type="PROSITE" id="PS00962">
    <property type="entry name" value="RIBOSOMAL_S2_1"/>
    <property type="match status" value="1"/>
</dbReference>
<evidence type="ECO:0000256" key="7">
    <source>
        <dbReference type="SAM" id="MobiDB-lite"/>
    </source>
</evidence>
<dbReference type="SUPFAM" id="SSF52313">
    <property type="entry name" value="Ribosomal protein S2"/>
    <property type="match status" value="1"/>
</dbReference>
<reference evidence="8" key="1">
    <citation type="submission" date="2020-07" db="EMBL/GenBank/DDBJ databases">
        <title>Huge and variable diversity of episymbiotic CPR bacteria and DPANN archaea in groundwater ecosystems.</title>
        <authorList>
            <person name="He C.Y."/>
            <person name="Keren R."/>
            <person name="Whittaker M."/>
            <person name="Farag I.F."/>
            <person name="Doudna J."/>
            <person name="Cate J.H.D."/>
            <person name="Banfield J.F."/>
        </authorList>
    </citation>
    <scope>NUCLEOTIDE SEQUENCE</scope>
    <source>
        <strain evidence="8">NC_groundwater_193_Ag_S-0.1um_51_7</strain>
    </source>
</reference>
<organism evidence="8 9">
    <name type="scientific">Candidatus Sungiibacteriota bacterium</name>
    <dbReference type="NCBI Taxonomy" id="2750080"/>
    <lineage>
        <taxon>Bacteria</taxon>
        <taxon>Candidatus Sungiibacteriota</taxon>
    </lineage>
</organism>
<dbReference type="InterPro" id="IPR018130">
    <property type="entry name" value="Ribosomal_uS2_CS"/>
</dbReference>
<evidence type="ECO:0000256" key="3">
    <source>
        <dbReference type="ARBA" id="ARBA00023274"/>
    </source>
</evidence>